<dbReference type="Proteomes" id="UP000621516">
    <property type="component" value="Unassembled WGS sequence"/>
</dbReference>
<accession>A0A8J6Q547</accession>
<dbReference type="InterPro" id="IPR009061">
    <property type="entry name" value="DNA-bd_dom_put_sf"/>
</dbReference>
<dbReference type="AlphaFoldDB" id="A0A8J6Q547"/>
<dbReference type="SUPFAM" id="SSF46955">
    <property type="entry name" value="Putative DNA-binding domain"/>
    <property type="match status" value="1"/>
</dbReference>
<evidence type="ECO:0000313" key="3">
    <source>
        <dbReference type="Proteomes" id="UP000621516"/>
    </source>
</evidence>
<comment type="caution">
    <text evidence="2">The sequence shown here is derived from an EMBL/GenBank/DDBJ whole genome shotgun (WGS) entry which is preliminary data.</text>
</comment>
<protein>
    <submittedName>
        <fullName evidence="2">Helix-turn-helix domain-containing protein</fullName>
    </submittedName>
</protein>
<dbReference type="GO" id="GO:0003677">
    <property type="term" value="F:DNA binding"/>
    <property type="evidence" value="ECO:0007669"/>
    <property type="project" value="InterPro"/>
</dbReference>
<dbReference type="InterPro" id="IPR010093">
    <property type="entry name" value="SinI_DNA-bd"/>
</dbReference>
<dbReference type="NCBIfam" id="TIGR01764">
    <property type="entry name" value="excise"/>
    <property type="match status" value="1"/>
</dbReference>
<evidence type="ECO:0000313" key="2">
    <source>
        <dbReference type="EMBL" id="MBD0824454.1"/>
    </source>
</evidence>
<dbReference type="InterPro" id="IPR041657">
    <property type="entry name" value="HTH_17"/>
</dbReference>
<gene>
    <name evidence="2" type="ORF">ICJ85_10545</name>
</gene>
<name>A0A8J6Q547_9FLAO</name>
<sequence>MENPFEIILERLDRIETLLLKIQEPQREADTKRVMNMNSLSEYLGISKHTLYRLTSTREIPHSKRGNRILFDKQLIDEWALGQRIKTREELEEEVNAYLFKNRIK</sequence>
<dbReference type="EMBL" id="JACVXD010000005">
    <property type="protein sequence ID" value="MBD0824454.1"/>
    <property type="molecule type" value="Genomic_DNA"/>
</dbReference>
<reference evidence="2 3" key="1">
    <citation type="journal article" date="2018" name="J. Microbiol.">
        <title>Aestuariibaculum marinum sp. nov., a marine bacterium isolated from seawater in South Korea.</title>
        <authorList>
            <person name="Choi J."/>
            <person name="Lee D."/>
            <person name="Jang J.H."/>
            <person name="Cha S."/>
            <person name="Seo T."/>
        </authorList>
    </citation>
    <scope>NUCLEOTIDE SEQUENCE [LARGE SCALE GENOMIC DNA]</scope>
    <source>
        <strain evidence="2 3">IP7</strain>
    </source>
</reference>
<keyword evidence="3" id="KW-1185">Reference proteome</keyword>
<organism evidence="2 3">
    <name type="scientific">Aestuariibaculum marinum</name>
    <dbReference type="NCBI Taxonomy" id="2683592"/>
    <lineage>
        <taxon>Bacteria</taxon>
        <taxon>Pseudomonadati</taxon>
        <taxon>Bacteroidota</taxon>
        <taxon>Flavobacteriia</taxon>
        <taxon>Flavobacteriales</taxon>
        <taxon>Flavobacteriaceae</taxon>
    </lineage>
</organism>
<dbReference type="Pfam" id="PF12728">
    <property type="entry name" value="HTH_17"/>
    <property type="match status" value="1"/>
</dbReference>
<feature type="domain" description="Helix-turn-helix" evidence="1">
    <location>
        <begin position="40"/>
        <end position="83"/>
    </location>
</feature>
<proteinExistence type="predicted"/>
<dbReference type="RefSeq" id="WP_188223753.1">
    <property type="nucleotide sequence ID" value="NZ_JACVXD010000005.1"/>
</dbReference>
<evidence type="ECO:0000259" key="1">
    <source>
        <dbReference type="Pfam" id="PF12728"/>
    </source>
</evidence>